<dbReference type="OrthoDB" id="1932348at2759"/>
<sequence length="118" mass="13668">MIASGSPIPTNDSQEPKPRDKWTIEEKKRIQNDVKARNIIASALTVDEVYRVSVCKIAQKMWDVLKVTHEGKDDVKRARKNTLIQEYEIFRMKQGEIISDVQKRFTNIVVATESDRNH</sequence>
<dbReference type="RefSeq" id="XP_014511326.1">
    <property type="nucleotide sequence ID" value="XM_014655840.1"/>
</dbReference>
<feature type="region of interest" description="Disordered" evidence="1">
    <location>
        <begin position="1"/>
        <end position="26"/>
    </location>
</feature>
<evidence type="ECO:0000256" key="1">
    <source>
        <dbReference type="SAM" id="MobiDB-lite"/>
    </source>
</evidence>
<organism evidence="2 3">
    <name type="scientific">Vigna radiata var. radiata</name>
    <name type="common">Mung bean</name>
    <name type="synonym">Phaseolus aureus</name>
    <dbReference type="NCBI Taxonomy" id="3916"/>
    <lineage>
        <taxon>Eukaryota</taxon>
        <taxon>Viridiplantae</taxon>
        <taxon>Streptophyta</taxon>
        <taxon>Embryophyta</taxon>
        <taxon>Tracheophyta</taxon>
        <taxon>Spermatophyta</taxon>
        <taxon>Magnoliopsida</taxon>
        <taxon>eudicotyledons</taxon>
        <taxon>Gunneridae</taxon>
        <taxon>Pentapetalae</taxon>
        <taxon>rosids</taxon>
        <taxon>fabids</taxon>
        <taxon>Fabales</taxon>
        <taxon>Fabaceae</taxon>
        <taxon>Papilionoideae</taxon>
        <taxon>50 kb inversion clade</taxon>
        <taxon>NPAAA clade</taxon>
        <taxon>indigoferoid/millettioid clade</taxon>
        <taxon>Phaseoleae</taxon>
        <taxon>Vigna</taxon>
    </lineage>
</organism>
<gene>
    <name evidence="3" type="primary">LOC106770021</name>
</gene>
<protein>
    <submittedName>
        <fullName evidence="3">Uncharacterized protein LOC106770021</fullName>
    </submittedName>
</protein>
<evidence type="ECO:0000313" key="3">
    <source>
        <dbReference type="RefSeq" id="XP_014511326.1"/>
    </source>
</evidence>
<name>A0A1S3UZ22_VIGRR</name>
<keyword evidence="2" id="KW-1185">Reference proteome</keyword>
<dbReference type="AlphaFoldDB" id="A0A1S3UZ22"/>
<dbReference type="PANTHER" id="PTHR34676">
    <property type="entry name" value="DUF4219 DOMAIN-CONTAINING PROTEIN-RELATED"/>
    <property type="match status" value="1"/>
</dbReference>
<dbReference type="Pfam" id="PF14223">
    <property type="entry name" value="Retrotran_gag_2"/>
    <property type="match status" value="1"/>
</dbReference>
<feature type="compositionally biased region" description="Basic and acidic residues" evidence="1">
    <location>
        <begin position="14"/>
        <end position="26"/>
    </location>
</feature>
<evidence type="ECO:0000313" key="2">
    <source>
        <dbReference type="Proteomes" id="UP000087766"/>
    </source>
</evidence>
<proteinExistence type="predicted"/>
<dbReference type="Proteomes" id="UP000087766">
    <property type="component" value="Chromosome 8"/>
</dbReference>
<dbReference type="PANTHER" id="PTHR34676:SF8">
    <property type="entry name" value="TRANSMEMBRANE PROTEIN"/>
    <property type="match status" value="1"/>
</dbReference>
<dbReference type="KEGG" id="vra:106770021"/>
<reference evidence="3" key="2">
    <citation type="submission" date="2025-08" db="UniProtKB">
        <authorList>
            <consortium name="RefSeq"/>
        </authorList>
    </citation>
    <scope>IDENTIFICATION</scope>
    <source>
        <tissue evidence="3">Leaf</tissue>
    </source>
</reference>
<accession>A0A1S3UZ22</accession>
<dbReference type="GeneID" id="106770021"/>
<dbReference type="STRING" id="3916.A0A1S3UZ22"/>
<reference evidence="2" key="1">
    <citation type="journal article" date="2014" name="Nat. Commun.">
        <title>Genome sequence of mungbean and insights into evolution within Vigna species.</title>
        <authorList>
            <person name="Kang Y.J."/>
            <person name="Kim S.K."/>
            <person name="Kim M.Y."/>
            <person name="Lestari P."/>
            <person name="Kim K.H."/>
            <person name="Ha B.K."/>
            <person name="Jun T.H."/>
            <person name="Hwang W.J."/>
            <person name="Lee T."/>
            <person name="Lee J."/>
            <person name="Shim S."/>
            <person name="Yoon M.Y."/>
            <person name="Jang Y.E."/>
            <person name="Han K.S."/>
            <person name="Taeprayoon P."/>
            <person name="Yoon N."/>
            <person name="Somta P."/>
            <person name="Tanya P."/>
            <person name="Kim K.S."/>
            <person name="Gwag J.G."/>
            <person name="Moon J.K."/>
            <person name="Lee Y.H."/>
            <person name="Park B.S."/>
            <person name="Bombarely A."/>
            <person name="Doyle J.J."/>
            <person name="Jackson S.A."/>
            <person name="Schafleitner R."/>
            <person name="Srinives P."/>
            <person name="Varshney R.K."/>
            <person name="Lee S.H."/>
        </authorList>
    </citation>
    <scope>NUCLEOTIDE SEQUENCE [LARGE SCALE GENOMIC DNA]</scope>
    <source>
        <strain evidence="2">cv. VC1973A</strain>
    </source>
</reference>